<keyword evidence="3 5" id="KW-1133">Transmembrane helix</keyword>
<dbReference type="PANTHER" id="PTHR46641:SF18">
    <property type="entry name" value="G-PROTEIN COUPLED RECEPTORS FAMILY 1 PROFILE DOMAIN-CONTAINING PROTEIN"/>
    <property type="match status" value="1"/>
</dbReference>
<sequence>MTFLPYTTILLCSVFLAVHLNRTASWRLQNSGTKKDDKTFTANAKELRVAKTVLSIATAFLVLGTLGALRLLCSIIWPEFRPLGTYDKTFRIVGRVGYLFSITNSSVNFAIYYTLGTQFRRTVNDMFRFKPTLQK</sequence>
<evidence type="ECO:0000259" key="6">
    <source>
        <dbReference type="PROSITE" id="PS50262"/>
    </source>
</evidence>
<evidence type="ECO:0000256" key="5">
    <source>
        <dbReference type="SAM" id="Phobius"/>
    </source>
</evidence>
<protein>
    <recommendedName>
        <fullName evidence="6">G-protein coupled receptors family 1 profile domain-containing protein</fullName>
    </recommendedName>
</protein>
<dbReference type="InterPro" id="IPR017452">
    <property type="entry name" value="GPCR_Rhodpsn_7TM"/>
</dbReference>
<dbReference type="Gene3D" id="1.20.1070.10">
    <property type="entry name" value="Rhodopsin 7-helix transmembrane proteins"/>
    <property type="match status" value="1"/>
</dbReference>
<feature type="transmembrane region" description="Helical" evidence="5">
    <location>
        <begin position="53"/>
        <end position="77"/>
    </location>
</feature>
<keyword evidence="8" id="KW-1185">Reference proteome</keyword>
<feature type="transmembrane region" description="Helical" evidence="5">
    <location>
        <begin position="97"/>
        <end position="115"/>
    </location>
</feature>
<evidence type="ECO:0000313" key="7">
    <source>
        <dbReference type="EMBL" id="KAK3800267.1"/>
    </source>
</evidence>
<reference evidence="7" key="1">
    <citation type="journal article" date="2023" name="G3 (Bethesda)">
        <title>A reference genome for the long-term kleptoplast-retaining sea slug Elysia crispata morphotype clarki.</title>
        <authorList>
            <person name="Eastman K.E."/>
            <person name="Pendleton A.L."/>
            <person name="Shaikh M.A."/>
            <person name="Suttiyut T."/>
            <person name="Ogas R."/>
            <person name="Tomko P."/>
            <person name="Gavelis G."/>
            <person name="Widhalm J.R."/>
            <person name="Wisecaver J.H."/>
        </authorList>
    </citation>
    <scope>NUCLEOTIDE SEQUENCE</scope>
    <source>
        <strain evidence="7">ECLA1</strain>
    </source>
</reference>
<dbReference type="EMBL" id="JAWDGP010000470">
    <property type="protein sequence ID" value="KAK3800267.1"/>
    <property type="molecule type" value="Genomic_DNA"/>
</dbReference>
<keyword evidence="4 5" id="KW-0472">Membrane</keyword>
<evidence type="ECO:0000256" key="3">
    <source>
        <dbReference type="ARBA" id="ARBA00022989"/>
    </source>
</evidence>
<name>A0AAE1EAV7_9GAST</name>
<dbReference type="PANTHER" id="PTHR46641">
    <property type="entry name" value="FMRFAMIDE RECEPTOR-RELATED"/>
    <property type="match status" value="1"/>
</dbReference>
<gene>
    <name evidence="7" type="ORF">RRG08_011478</name>
</gene>
<evidence type="ECO:0000313" key="8">
    <source>
        <dbReference type="Proteomes" id="UP001283361"/>
    </source>
</evidence>
<dbReference type="SUPFAM" id="SSF81321">
    <property type="entry name" value="Family A G protein-coupled receptor-like"/>
    <property type="match status" value="1"/>
</dbReference>
<organism evidence="7 8">
    <name type="scientific">Elysia crispata</name>
    <name type="common">lettuce slug</name>
    <dbReference type="NCBI Taxonomy" id="231223"/>
    <lineage>
        <taxon>Eukaryota</taxon>
        <taxon>Metazoa</taxon>
        <taxon>Spiralia</taxon>
        <taxon>Lophotrochozoa</taxon>
        <taxon>Mollusca</taxon>
        <taxon>Gastropoda</taxon>
        <taxon>Heterobranchia</taxon>
        <taxon>Euthyneura</taxon>
        <taxon>Panpulmonata</taxon>
        <taxon>Sacoglossa</taxon>
        <taxon>Placobranchoidea</taxon>
        <taxon>Plakobranchidae</taxon>
        <taxon>Elysia</taxon>
    </lineage>
</organism>
<dbReference type="AlphaFoldDB" id="A0AAE1EAV7"/>
<comment type="caution">
    <text evidence="7">The sequence shown here is derived from an EMBL/GenBank/DDBJ whole genome shotgun (WGS) entry which is preliminary data.</text>
</comment>
<keyword evidence="2 5" id="KW-0812">Transmembrane</keyword>
<evidence type="ECO:0000256" key="2">
    <source>
        <dbReference type="ARBA" id="ARBA00022692"/>
    </source>
</evidence>
<comment type="subcellular location">
    <subcellularLocation>
        <location evidence="1">Membrane</location>
    </subcellularLocation>
</comment>
<dbReference type="Pfam" id="PF10324">
    <property type="entry name" value="7TM_GPCR_Srw"/>
    <property type="match status" value="1"/>
</dbReference>
<dbReference type="PROSITE" id="PS50262">
    <property type="entry name" value="G_PROTEIN_RECEP_F1_2"/>
    <property type="match status" value="1"/>
</dbReference>
<feature type="transmembrane region" description="Helical" evidence="5">
    <location>
        <begin position="6"/>
        <end position="24"/>
    </location>
</feature>
<evidence type="ECO:0000256" key="4">
    <source>
        <dbReference type="ARBA" id="ARBA00023136"/>
    </source>
</evidence>
<evidence type="ECO:0000256" key="1">
    <source>
        <dbReference type="ARBA" id="ARBA00004370"/>
    </source>
</evidence>
<dbReference type="Proteomes" id="UP001283361">
    <property type="component" value="Unassembled WGS sequence"/>
</dbReference>
<dbReference type="GO" id="GO:0008528">
    <property type="term" value="F:G protein-coupled peptide receptor activity"/>
    <property type="evidence" value="ECO:0007669"/>
    <property type="project" value="InterPro"/>
</dbReference>
<dbReference type="InterPro" id="IPR052954">
    <property type="entry name" value="GPCR-Ligand_Int"/>
</dbReference>
<dbReference type="GO" id="GO:0016020">
    <property type="term" value="C:membrane"/>
    <property type="evidence" value="ECO:0007669"/>
    <property type="project" value="UniProtKB-SubCell"/>
</dbReference>
<dbReference type="InterPro" id="IPR019427">
    <property type="entry name" value="7TM_GPCR_serpentine_rcpt_Srw"/>
</dbReference>
<accession>A0AAE1EAV7</accession>
<feature type="domain" description="G-protein coupled receptors family 1 profile" evidence="6">
    <location>
        <begin position="1"/>
        <end position="112"/>
    </location>
</feature>
<proteinExistence type="predicted"/>